<name>A0A4U0VQN2_9PEZI</name>
<dbReference type="GO" id="GO:0016780">
    <property type="term" value="F:phosphotransferase activity, for other substituted phosphate groups"/>
    <property type="evidence" value="ECO:0007669"/>
    <property type="project" value="InterPro"/>
</dbReference>
<dbReference type="Pfam" id="PF01066">
    <property type="entry name" value="CDP-OH_P_transf"/>
    <property type="match status" value="1"/>
</dbReference>
<dbReference type="InterPro" id="IPR000462">
    <property type="entry name" value="CDP-OH_P_trans"/>
</dbReference>
<feature type="transmembrane region" description="Helical" evidence="3">
    <location>
        <begin position="81"/>
        <end position="103"/>
    </location>
</feature>
<dbReference type="OrthoDB" id="10251079at2759"/>
<evidence type="ECO:0000256" key="2">
    <source>
        <dbReference type="RuleBase" id="RU003750"/>
    </source>
</evidence>
<evidence type="ECO:0008006" key="6">
    <source>
        <dbReference type="Google" id="ProtNLM"/>
    </source>
</evidence>
<comment type="similarity">
    <text evidence="2">Belongs to the CDP-alcohol phosphatidyltransferase class-I family.</text>
</comment>
<keyword evidence="1 2" id="KW-0808">Transferase</keyword>
<feature type="transmembrane region" description="Helical" evidence="3">
    <location>
        <begin position="109"/>
        <end position="132"/>
    </location>
</feature>
<keyword evidence="3" id="KW-0812">Transmembrane</keyword>
<evidence type="ECO:0000313" key="4">
    <source>
        <dbReference type="EMBL" id="TKA51734.1"/>
    </source>
</evidence>
<organism evidence="4 5">
    <name type="scientific">Cryomyces minteri</name>
    <dbReference type="NCBI Taxonomy" id="331657"/>
    <lineage>
        <taxon>Eukaryota</taxon>
        <taxon>Fungi</taxon>
        <taxon>Dikarya</taxon>
        <taxon>Ascomycota</taxon>
        <taxon>Pezizomycotina</taxon>
        <taxon>Dothideomycetes</taxon>
        <taxon>Dothideomycetes incertae sedis</taxon>
        <taxon>Cryomyces</taxon>
    </lineage>
</organism>
<accession>A0A4U0VQN2</accession>
<feature type="transmembrane region" description="Helical" evidence="3">
    <location>
        <begin position="178"/>
        <end position="201"/>
    </location>
</feature>
<dbReference type="InterPro" id="IPR048254">
    <property type="entry name" value="CDP_ALCOHOL_P_TRANSF_CS"/>
</dbReference>
<dbReference type="AlphaFoldDB" id="A0A4U0VQN2"/>
<dbReference type="EMBL" id="NAJN01002511">
    <property type="protein sequence ID" value="TKA51734.1"/>
    <property type="molecule type" value="Genomic_DNA"/>
</dbReference>
<reference evidence="4 5" key="1">
    <citation type="submission" date="2017-03" db="EMBL/GenBank/DDBJ databases">
        <title>Genomes of endolithic fungi from Antarctica.</title>
        <authorList>
            <person name="Coleine C."/>
            <person name="Masonjones S."/>
            <person name="Stajich J.E."/>
        </authorList>
    </citation>
    <scope>NUCLEOTIDE SEQUENCE [LARGE SCALE GENOMIC DNA]</scope>
    <source>
        <strain evidence="4 5">CCFEE 5187</strain>
    </source>
</reference>
<dbReference type="Proteomes" id="UP000308768">
    <property type="component" value="Unassembled WGS sequence"/>
</dbReference>
<evidence type="ECO:0000313" key="5">
    <source>
        <dbReference type="Proteomes" id="UP000308768"/>
    </source>
</evidence>
<gene>
    <name evidence="4" type="ORF">B0A49_12471</name>
</gene>
<dbReference type="InterPro" id="IPR043130">
    <property type="entry name" value="CDP-OH_PTrfase_TM_dom"/>
</dbReference>
<keyword evidence="3" id="KW-0472">Membrane</keyword>
<dbReference type="Gene3D" id="1.20.120.1760">
    <property type="match status" value="1"/>
</dbReference>
<comment type="caution">
    <text evidence="4">The sequence shown here is derived from an EMBL/GenBank/DDBJ whole genome shotgun (WGS) entry which is preliminary data.</text>
</comment>
<keyword evidence="3" id="KW-1133">Transmembrane helix</keyword>
<dbReference type="GO" id="GO:0016020">
    <property type="term" value="C:membrane"/>
    <property type="evidence" value="ECO:0007669"/>
    <property type="project" value="InterPro"/>
</dbReference>
<protein>
    <recommendedName>
        <fullName evidence="6">CDP-alcohol phosphatidyltransferase class-I family protein C22A12.08c</fullName>
    </recommendedName>
</protein>
<feature type="transmembrane region" description="Helical" evidence="3">
    <location>
        <begin position="32"/>
        <end position="60"/>
    </location>
</feature>
<dbReference type="GO" id="GO:0008654">
    <property type="term" value="P:phospholipid biosynthetic process"/>
    <property type="evidence" value="ECO:0007669"/>
    <property type="project" value="InterPro"/>
</dbReference>
<keyword evidence="5" id="KW-1185">Reference proteome</keyword>
<proteinExistence type="inferred from homology"/>
<evidence type="ECO:0000256" key="3">
    <source>
        <dbReference type="SAM" id="Phobius"/>
    </source>
</evidence>
<dbReference type="PROSITE" id="PS00379">
    <property type="entry name" value="CDP_ALCOHOL_P_TRANSF"/>
    <property type="match status" value="1"/>
</dbReference>
<evidence type="ECO:0000256" key="1">
    <source>
        <dbReference type="ARBA" id="ARBA00022679"/>
    </source>
</evidence>
<sequence>MYDNYLRRVKDHVTNPICTCVPSWTTPNHITLFAFLSGLISLATAIWLPRTTFPLALWLLNRFLDGLDGALARQQKRTSDLGGFLDLLGDFIIYSLIPISLGLGQSLRALDWVAIAVLEATFHINNFVLFYVAAAVATKPGQALTSVAQRPALIEGFESGLLFTAMFLWPQWLTVLCWAMAAAVVVGIAQRATFVVSALGSKQEDGNGGKRL</sequence>